<comment type="similarity">
    <text evidence="1">Belongs to the sulfotransferase 1 family.</text>
</comment>
<feature type="non-terminal residue" evidence="6">
    <location>
        <position position="1433"/>
    </location>
</feature>
<dbReference type="OrthoDB" id="440871at2759"/>
<feature type="coiled-coil region" evidence="3">
    <location>
        <begin position="1218"/>
        <end position="1256"/>
    </location>
</feature>
<feature type="region of interest" description="Disordered" evidence="4">
    <location>
        <begin position="53"/>
        <end position="107"/>
    </location>
</feature>
<evidence type="ECO:0000313" key="7">
    <source>
        <dbReference type="Proteomes" id="UP000601435"/>
    </source>
</evidence>
<keyword evidence="7" id="KW-1185">Reference proteome</keyword>
<gene>
    <name evidence="6" type="ORF">SNEC2469_LOCUS6511</name>
</gene>
<feature type="region of interest" description="Disordered" evidence="4">
    <location>
        <begin position="345"/>
        <end position="376"/>
    </location>
</feature>
<protein>
    <recommendedName>
        <fullName evidence="5">Sulfotransferase domain-containing protein</fullName>
    </recommendedName>
</protein>
<dbReference type="Proteomes" id="UP000601435">
    <property type="component" value="Unassembled WGS sequence"/>
</dbReference>
<feature type="coiled-coil region" evidence="3">
    <location>
        <begin position="1005"/>
        <end position="1088"/>
    </location>
</feature>
<organism evidence="6 7">
    <name type="scientific">Symbiodinium necroappetens</name>
    <dbReference type="NCBI Taxonomy" id="1628268"/>
    <lineage>
        <taxon>Eukaryota</taxon>
        <taxon>Sar</taxon>
        <taxon>Alveolata</taxon>
        <taxon>Dinophyceae</taxon>
        <taxon>Suessiales</taxon>
        <taxon>Symbiodiniaceae</taxon>
        <taxon>Symbiodinium</taxon>
    </lineage>
</organism>
<evidence type="ECO:0000256" key="2">
    <source>
        <dbReference type="ARBA" id="ARBA00022679"/>
    </source>
</evidence>
<feature type="region of interest" description="Disordered" evidence="4">
    <location>
        <begin position="281"/>
        <end position="311"/>
    </location>
</feature>
<reference evidence="6" key="1">
    <citation type="submission" date="2021-02" db="EMBL/GenBank/DDBJ databases">
        <authorList>
            <person name="Dougan E. K."/>
            <person name="Rhodes N."/>
            <person name="Thang M."/>
            <person name="Chan C."/>
        </authorList>
    </citation>
    <scope>NUCLEOTIDE SEQUENCE</scope>
</reference>
<feature type="compositionally biased region" description="Low complexity" evidence="4">
    <location>
        <begin position="281"/>
        <end position="293"/>
    </location>
</feature>
<feature type="domain" description="Sulfotransferase" evidence="5">
    <location>
        <begin position="663"/>
        <end position="833"/>
    </location>
</feature>
<evidence type="ECO:0000256" key="1">
    <source>
        <dbReference type="ARBA" id="ARBA00005771"/>
    </source>
</evidence>
<evidence type="ECO:0000313" key="6">
    <source>
        <dbReference type="EMBL" id="CAE7271476.1"/>
    </source>
</evidence>
<dbReference type="SUPFAM" id="SSF52540">
    <property type="entry name" value="P-loop containing nucleoside triphosphate hydrolases"/>
    <property type="match status" value="1"/>
</dbReference>
<dbReference type="InterPro" id="IPR027417">
    <property type="entry name" value="P-loop_NTPase"/>
</dbReference>
<dbReference type="Pfam" id="PF00685">
    <property type="entry name" value="Sulfotransfer_1"/>
    <property type="match status" value="1"/>
</dbReference>
<keyword evidence="2" id="KW-0808">Transferase</keyword>
<evidence type="ECO:0000256" key="4">
    <source>
        <dbReference type="SAM" id="MobiDB-lite"/>
    </source>
</evidence>
<feature type="compositionally biased region" description="Polar residues" evidence="4">
    <location>
        <begin position="53"/>
        <end position="78"/>
    </location>
</feature>
<feature type="compositionally biased region" description="Basic and acidic residues" evidence="4">
    <location>
        <begin position="366"/>
        <end position="376"/>
    </location>
</feature>
<comment type="caution">
    <text evidence="6">The sequence shown here is derived from an EMBL/GenBank/DDBJ whole genome shotgun (WGS) entry which is preliminary data.</text>
</comment>
<dbReference type="InterPro" id="IPR000863">
    <property type="entry name" value="Sulfotransferase_dom"/>
</dbReference>
<feature type="region of interest" description="Disordered" evidence="4">
    <location>
        <begin position="141"/>
        <end position="202"/>
    </location>
</feature>
<sequence length="1433" mass="158788">HLVAMSLRLLQKAAPALRSRVMLGAWGAGANRGRGKGAKRATPMSLQHFHEQTASVSAVGSTRHSAWSKGASRSSPSLSAEEADATGRTARPSAGPSAWAKGPPSSAVENLWSAAPAADADEDDWQAPAHEAEPLVNEYVDDWGTDTTAGPTEAYSVAESPTRIEASQEAPCDSDGGGEEVQEPQEPQEPVDPTDEDQEAESLGTDVALWLSHLNLADQKQAVLAWCEEMGAASLEEVIESIEDLAQALALKPLQEKRLQNRAAEAFEKVRASEAAEANADAAATGAGPSTAPQGTSYYDGASSSRAGSKETSAVARAQSFYKSCGQEAEDNYLKQRPTEVAVWVPSAKKSQGERKRQKKPASEAAEEKEAEKARREAERRLEEQLREEHERKLKECRDLIADALDRTDSQAFATALAAAKKASCREEEGKEAQEKLNLALRRRTQRRHDALCALQASLEAPKDESFGPAVQKALEEAKAEGVLEHVPGGREAARDAEAALHDWEIAEQQRQESRMALQFALRRGEVGALQVALSEAKAAGLPDDSELMTEAASLVQDPRDAQEESLGFADWRHEAEIQDGDGNLRLVLFSFLALLSTAIFYLHVAQQGQGSKLLSPNQLDKLSNMSIAALGTLDDGSLDRLRRFNLDVFHKFAPVIPFEPLPSDVFLVGVIGSGITMLTQVAHGLRSKGDMSFNDINEVVPWFHAAQLCGQNLDELQPYKPRLFKTHQLYEKLPEDAKFVVLFRDPRQIFLTRYRRFCNSSWTDYARVSRGAISLENFAVGIFGHESSNEVWKFMRSWISCCLGSQKVLFVSFEDLVEQTADEIRRIGTFISPHGRVSDDALGVAKNQSTKKFMQEHISQFDDHFVLKHLKPFEEEVQAFGRLPRIPKIWTESLPQELPRQIEELFEARWKRFLGETGFASYEDLRTQLQGKTSPSRAKSGSEVSDLWIKGLLALIAAVLIAVLVLRDVRLRAVALLRRAFKGTLGNRRSLYVPGDYTMELSELLEKERLIQEELLQKKRLKQEAITKRERALAEEDLQLLEEAIALCRQQGLPFQGAEETLQRWRLQAEERQAAELQLQAALESEDSAVLRKDESVVDTLESVWGLTRDARIPFACRGPKDRLVEMEARAKRREMAQLELCLAQNSRDIPRLRAALELARAAGVNLPEQQVQEAEEVLADLIQQDSLRREALQRLAEAAKLRDLAMLKQALSASDILSEDAEVQKSKALLLELEEEARAEAEAARRRAAAEAIEAAVAQGDWGKIESALSAGLELGLAEEGAPVRAAHAKLESLREARELEEAQAAVEEAEARLLELQKKEHSLVGAKHKKERSAIGKEMMAIRNSEAYISARNFLKSPDQERKRRQEQRRAFWVGRQNLTWSICSSSDTPKQSQPPLCSRPCRSNISIKGLSRVALAKLHFLLFGKPLPP</sequence>
<dbReference type="PANTHER" id="PTHR11783">
    <property type="entry name" value="SULFOTRANSFERASE SULT"/>
    <property type="match status" value="1"/>
</dbReference>
<evidence type="ECO:0000256" key="3">
    <source>
        <dbReference type="SAM" id="Coils"/>
    </source>
</evidence>
<name>A0A812MJI6_9DINO</name>
<keyword evidence="3" id="KW-0175">Coiled coil</keyword>
<dbReference type="GO" id="GO:0008146">
    <property type="term" value="F:sulfotransferase activity"/>
    <property type="evidence" value="ECO:0007669"/>
    <property type="project" value="InterPro"/>
</dbReference>
<dbReference type="Gene3D" id="3.40.50.300">
    <property type="entry name" value="P-loop containing nucleotide triphosphate hydrolases"/>
    <property type="match status" value="1"/>
</dbReference>
<feature type="compositionally biased region" description="Polar residues" evidence="4">
    <location>
        <begin position="294"/>
        <end position="311"/>
    </location>
</feature>
<dbReference type="EMBL" id="CAJNJA010011374">
    <property type="protein sequence ID" value="CAE7271476.1"/>
    <property type="molecule type" value="Genomic_DNA"/>
</dbReference>
<accession>A0A812MJI6</accession>
<feature type="coiled-coil region" evidence="3">
    <location>
        <begin position="1286"/>
        <end position="1322"/>
    </location>
</feature>
<proteinExistence type="inferred from homology"/>
<evidence type="ECO:0000259" key="5">
    <source>
        <dbReference type="Pfam" id="PF00685"/>
    </source>
</evidence>